<dbReference type="PANTHER" id="PTHR11328:SF24">
    <property type="entry name" value="MAJOR FACILITATOR SUPERFAMILY (MFS) PROFILE DOMAIN-CONTAINING PROTEIN"/>
    <property type="match status" value="1"/>
</dbReference>
<dbReference type="SUPFAM" id="SSF103473">
    <property type="entry name" value="MFS general substrate transporter"/>
    <property type="match status" value="1"/>
</dbReference>
<dbReference type="RefSeq" id="WP_020486513.1">
    <property type="nucleotide sequence ID" value="NZ_CP017578.1"/>
</dbReference>
<dbReference type="KEGG" id="smy:BJP26_09520"/>
<dbReference type="EMBL" id="LQCK02000001">
    <property type="protein sequence ID" value="KZB96817.1"/>
    <property type="molecule type" value="Genomic_DNA"/>
</dbReference>
<dbReference type="GeneID" id="93798407"/>
<dbReference type="Proteomes" id="UP000078460">
    <property type="component" value="Unassembled WGS sequence"/>
</dbReference>
<dbReference type="InterPro" id="IPR039672">
    <property type="entry name" value="MFS_2"/>
</dbReference>
<gene>
    <name evidence="2" type="ORF">AVM11_01345</name>
</gene>
<keyword evidence="3" id="KW-1185">Reference proteome</keyword>
<dbReference type="AlphaFoldDB" id="A0A154NCU8"/>
<dbReference type="InterPro" id="IPR036259">
    <property type="entry name" value="MFS_trans_sf"/>
</dbReference>
<sequence length="439" mass="45090">MTTIPSDPCPSRSHPLAVQLGYSAGNLGKSVIWTSFESVMLFYLVTIAGFAPLSAGMVLAVALLWDAAFDLAVARWADAHGGATGLVRLVLIGAPLCGISFWMIFVAEAPAAVAAAIIACRIGYSFCDVGHNTLLIRVARSSADAGRVSGLRLLFSAAGVALLSLAAGSSLSRTGASAQHASFASSAMLAGALYVATLFLAVWATRNLSGGPAVARQERRLRPLWVYWRDAQFRRLLLVIAAQAGLVPLFQRALPFYGAAVHGDPAWAGSALLTMTIAQSGALVGWIAASRRYSARGIAVAAHGIALISLIGLTVTTSVPVAMVLMATLGVALGGMNLAIWSLLTAIVQASWATGTRQDATPVGLFLTVLKAAAAVGNLLLAVIVAAVSHGLPDNVVEGGNLLPVVATVVPVAGCVIVLSLLVRQPGREASGNQACLGL</sequence>
<comment type="similarity">
    <text evidence="1">Belongs to the sodium:galactoside symporter (TC 2.A.2) family.</text>
</comment>
<dbReference type="Gene3D" id="1.20.1250.20">
    <property type="entry name" value="MFS general substrate transporter like domains"/>
    <property type="match status" value="2"/>
</dbReference>
<dbReference type="GO" id="GO:0015293">
    <property type="term" value="F:symporter activity"/>
    <property type="evidence" value="ECO:0007669"/>
    <property type="project" value="InterPro"/>
</dbReference>
<comment type="caution">
    <text evidence="2">The sequence shown here is derived from an EMBL/GenBank/DDBJ whole genome shotgun (WGS) entry which is preliminary data.</text>
</comment>
<protein>
    <recommendedName>
        <fullName evidence="4">Sugar transporter</fullName>
    </recommendedName>
</protein>
<dbReference type="GO" id="GO:0005886">
    <property type="term" value="C:plasma membrane"/>
    <property type="evidence" value="ECO:0007669"/>
    <property type="project" value="TreeGrafter"/>
</dbReference>
<evidence type="ECO:0000313" key="3">
    <source>
        <dbReference type="Proteomes" id="UP000078460"/>
    </source>
</evidence>
<organism evidence="2 3">
    <name type="scientific">Sphingomonas melonis TY</name>
    <dbReference type="NCBI Taxonomy" id="621456"/>
    <lineage>
        <taxon>Bacteria</taxon>
        <taxon>Pseudomonadati</taxon>
        <taxon>Pseudomonadota</taxon>
        <taxon>Alphaproteobacteria</taxon>
        <taxon>Sphingomonadales</taxon>
        <taxon>Sphingomonadaceae</taxon>
        <taxon>Sphingomonas</taxon>
    </lineage>
</organism>
<reference evidence="2" key="1">
    <citation type="submission" date="2016-03" db="EMBL/GenBank/DDBJ databases">
        <title>Sphingomonas melonis TY, whole genome shotgun sequencing.</title>
        <authorList>
            <person name="Wang H."/>
            <person name="Zhu P."/>
        </authorList>
    </citation>
    <scope>NUCLEOTIDE SEQUENCE [LARGE SCALE GENOMIC DNA]</scope>
    <source>
        <strain evidence="2">TY</strain>
    </source>
</reference>
<proteinExistence type="inferred from homology"/>
<accession>A0A154NCU8</accession>
<dbReference type="Pfam" id="PF13347">
    <property type="entry name" value="MFS_2"/>
    <property type="match status" value="1"/>
</dbReference>
<evidence type="ECO:0000256" key="1">
    <source>
        <dbReference type="ARBA" id="ARBA00009617"/>
    </source>
</evidence>
<evidence type="ECO:0008006" key="4">
    <source>
        <dbReference type="Google" id="ProtNLM"/>
    </source>
</evidence>
<dbReference type="STRING" id="621456.BJP26_09520"/>
<dbReference type="GO" id="GO:0008643">
    <property type="term" value="P:carbohydrate transport"/>
    <property type="evidence" value="ECO:0007669"/>
    <property type="project" value="InterPro"/>
</dbReference>
<evidence type="ECO:0000313" key="2">
    <source>
        <dbReference type="EMBL" id="KZB96817.1"/>
    </source>
</evidence>
<name>A0A154NCU8_9SPHN</name>
<dbReference type="OrthoDB" id="6009269at2"/>
<dbReference type="PANTHER" id="PTHR11328">
    <property type="entry name" value="MAJOR FACILITATOR SUPERFAMILY DOMAIN-CONTAINING PROTEIN"/>
    <property type="match status" value="1"/>
</dbReference>